<evidence type="ECO:0000313" key="3">
    <source>
        <dbReference type="EMBL" id="CAF1598384.1"/>
    </source>
</evidence>
<dbReference type="AlphaFoldDB" id="A0A816AJ87"/>
<dbReference type="EMBL" id="CAJNOL010005006">
    <property type="protein sequence ID" value="CAF1598384.1"/>
    <property type="molecule type" value="Genomic_DNA"/>
</dbReference>
<protein>
    <submittedName>
        <fullName evidence="3">Uncharacterized protein</fullName>
    </submittedName>
</protein>
<feature type="compositionally biased region" description="Polar residues" evidence="1">
    <location>
        <begin position="409"/>
        <end position="427"/>
    </location>
</feature>
<evidence type="ECO:0000313" key="4">
    <source>
        <dbReference type="Proteomes" id="UP000663870"/>
    </source>
</evidence>
<proteinExistence type="predicted"/>
<evidence type="ECO:0000313" key="2">
    <source>
        <dbReference type="EMBL" id="CAF1344099.1"/>
    </source>
</evidence>
<dbReference type="Proteomes" id="UP000663854">
    <property type="component" value="Unassembled WGS sequence"/>
</dbReference>
<evidence type="ECO:0000256" key="1">
    <source>
        <dbReference type="SAM" id="MobiDB-lite"/>
    </source>
</evidence>
<dbReference type="Proteomes" id="UP000663870">
    <property type="component" value="Unassembled WGS sequence"/>
</dbReference>
<dbReference type="EMBL" id="CAJNOH010003650">
    <property type="protein sequence ID" value="CAF1344099.1"/>
    <property type="molecule type" value="Genomic_DNA"/>
</dbReference>
<keyword evidence="4" id="KW-1185">Reference proteome</keyword>
<reference evidence="3" key="1">
    <citation type="submission" date="2021-02" db="EMBL/GenBank/DDBJ databases">
        <authorList>
            <person name="Nowell W R."/>
        </authorList>
    </citation>
    <scope>NUCLEOTIDE SEQUENCE</scope>
</reference>
<accession>A0A816AJ87</accession>
<name>A0A816AJ87_9BILA</name>
<gene>
    <name evidence="3" type="ORF">JXQ802_LOCUS48009</name>
    <name evidence="2" type="ORF">PYM288_LOCUS32048</name>
</gene>
<feature type="region of interest" description="Disordered" evidence="1">
    <location>
        <begin position="398"/>
        <end position="427"/>
    </location>
</feature>
<organism evidence="3 4">
    <name type="scientific">Rotaria sordida</name>
    <dbReference type="NCBI Taxonomy" id="392033"/>
    <lineage>
        <taxon>Eukaryota</taxon>
        <taxon>Metazoa</taxon>
        <taxon>Spiralia</taxon>
        <taxon>Gnathifera</taxon>
        <taxon>Rotifera</taxon>
        <taxon>Eurotatoria</taxon>
        <taxon>Bdelloidea</taxon>
        <taxon>Philodinida</taxon>
        <taxon>Philodinidae</taxon>
        <taxon>Rotaria</taxon>
    </lineage>
</organism>
<comment type="caution">
    <text evidence="3">The sequence shown here is derived from an EMBL/GenBank/DDBJ whole genome shotgun (WGS) entry which is preliminary data.</text>
</comment>
<sequence length="609" mass="71720">MGVTRIPRPIVHFILNQKADLNIDNNKAAIEKIINDLKREGLDKSIDIRKETFHTLPSAFKKEGQTLISKKTSLTQIKTTPDFIESVQLLFGRIFNSVQLTNISDPLQWLSSSITIFETLQKFSDLTYYRNIHEQRLDNQIRGHIREILLKIFSIDYRNELILQTTNKTKDEIQKFFLDKQNQIEEQTQNDLENLFKLLKVSELLRKRNQQFLHVQIIEMFNILQILNIESNRRQQVNTTIHHAEEQLRQLIEHVIRNGRLMLYETAEQEFERMYQNTIGFLRDEFNPNECLKQAIKDIYINYNIYEKECLLEFSSIDIHSSLLADQTSIDNLEEIFVSYFTNLAYKTASVTVHHFNPTGTPVYSLDIINSLNYLNQNLLEREFRTFVNQTSSQIINNNRWQDTDQERSMYQTSNSSSYHQPNEHSNLTSTDQFQIQVRQAIENQKLIMLGRSSTDERNMYLRLSEIIREVIRRIRQTMQGINDGQVRQIRIELIQKIVGLINSLIIEIKTELDPFCLESSHQLKSILHICAVILLTKYYYHEQINHFNQILADFERKKSDLKEYFLANACSNSSRDKNYAINLAQQFKDYLIQSLSNDGQRIITGDSK</sequence>